<dbReference type="Proteomes" id="UP000823388">
    <property type="component" value="Chromosome 2K"/>
</dbReference>
<protein>
    <submittedName>
        <fullName evidence="1">Uncharacterized protein</fullName>
    </submittedName>
</protein>
<evidence type="ECO:0000313" key="1">
    <source>
        <dbReference type="EMBL" id="KAG2643209.1"/>
    </source>
</evidence>
<gene>
    <name evidence="1" type="ORF">PVAP13_2KG321800</name>
</gene>
<reference evidence="1 2" key="1">
    <citation type="submission" date="2020-05" db="EMBL/GenBank/DDBJ databases">
        <title>WGS assembly of Panicum virgatum.</title>
        <authorList>
            <person name="Lovell J.T."/>
            <person name="Jenkins J."/>
            <person name="Shu S."/>
            <person name="Juenger T.E."/>
            <person name="Schmutz J."/>
        </authorList>
    </citation>
    <scope>NUCLEOTIDE SEQUENCE [LARGE SCALE GENOMIC DNA]</scope>
    <source>
        <strain evidence="2">cv. AP13</strain>
    </source>
</reference>
<name>A0A8T0WJC1_PANVG</name>
<organism evidence="1 2">
    <name type="scientific">Panicum virgatum</name>
    <name type="common">Blackwell switchgrass</name>
    <dbReference type="NCBI Taxonomy" id="38727"/>
    <lineage>
        <taxon>Eukaryota</taxon>
        <taxon>Viridiplantae</taxon>
        <taxon>Streptophyta</taxon>
        <taxon>Embryophyta</taxon>
        <taxon>Tracheophyta</taxon>
        <taxon>Spermatophyta</taxon>
        <taxon>Magnoliopsida</taxon>
        <taxon>Liliopsida</taxon>
        <taxon>Poales</taxon>
        <taxon>Poaceae</taxon>
        <taxon>PACMAD clade</taxon>
        <taxon>Panicoideae</taxon>
        <taxon>Panicodae</taxon>
        <taxon>Paniceae</taxon>
        <taxon>Panicinae</taxon>
        <taxon>Panicum</taxon>
        <taxon>Panicum sect. Hiantes</taxon>
    </lineage>
</organism>
<sequence length="71" mass="8394">MKYLELWDPHINMIQKFTSSHIPDIRVQYMNSMVFGHHKCNNDAKEMVSNHKAMLELKRRSGFQPASSLQF</sequence>
<keyword evidence="2" id="KW-1185">Reference proteome</keyword>
<evidence type="ECO:0000313" key="2">
    <source>
        <dbReference type="Proteomes" id="UP000823388"/>
    </source>
</evidence>
<dbReference type="EMBL" id="CM029039">
    <property type="protein sequence ID" value="KAG2643209.1"/>
    <property type="molecule type" value="Genomic_DNA"/>
</dbReference>
<proteinExistence type="predicted"/>
<accession>A0A8T0WJC1</accession>
<comment type="caution">
    <text evidence="1">The sequence shown here is derived from an EMBL/GenBank/DDBJ whole genome shotgun (WGS) entry which is preliminary data.</text>
</comment>
<dbReference type="AlphaFoldDB" id="A0A8T0WJC1"/>